<comment type="caution">
    <text evidence="2">The sequence shown here is derived from an EMBL/GenBank/DDBJ whole genome shotgun (WGS) entry which is preliminary data.</text>
</comment>
<feature type="transmembrane region" description="Helical" evidence="1">
    <location>
        <begin position="20"/>
        <end position="40"/>
    </location>
</feature>
<accession>A0AAP2USD3</accession>
<keyword evidence="1" id="KW-1133">Transmembrane helix</keyword>
<keyword evidence="1" id="KW-0472">Membrane</keyword>
<dbReference type="RefSeq" id="WP_257326821.1">
    <property type="nucleotide sequence ID" value="NZ_JBPFKS010000012.1"/>
</dbReference>
<organism evidence="2 3">
    <name type="scientific">Clostridium innocuum</name>
    <dbReference type="NCBI Taxonomy" id="1522"/>
    <lineage>
        <taxon>Bacteria</taxon>
        <taxon>Bacillati</taxon>
        <taxon>Bacillota</taxon>
        <taxon>Clostridia</taxon>
        <taxon>Eubacteriales</taxon>
        <taxon>Clostridiaceae</taxon>
        <taxon>Clostridium</taxon>
    </lineage>
</organism>
<evidence type="ECO:0000313" key="3">
    <source>
        <dbReference type="Proteomes" id="UP001203972"/>
    </source>
</evidence>
<sequence>MRRNTYFKASLVNKRDEEALFNTFSLYIIGIIQAIVIVILQRDFNLLSISMFFVAAFIACAAAYKIGQNHR</sequence>
<gene>
    <name evidence="2" type="ORF">MKC95_22345</name>
</gene>
<name>A0AAP2USD3_CLOIN</name>
<keyword evidence="1" id="KW-0812">Transmembrane</keyword>
<protein>
    <submittedName>
        <fullName evidence="2">Uncharacterized protein</fullName>
    </submittedName>
</protein>
<feature type="transmembrane region" description="Helical" evidence="1">
    <location>
        <begin position="46"/>
        <end position="64"/>
    </location>
</feature>
<evidence type="ECO:0000256" key="1">
    <source>
        <dbReference type="SAM" id="Phobius"/>
    </source>
</evidence>
<dbReference type="Proteomes" id="UP001203972">
    <property type="component" value="Unassembled WGS sequence"/>
</dbReference>
<proteinExistence type="predicted"/>
<dbReference type="EMBL" id="JAKTMA010000075">
    <property type="protein sequence ID" value="MCR0235506.1"/>
    <property type="molecule type" value="Genomic_DNA"/>
</dbReference>
<evidence type="ECO:0000313" key="2">
    <source>
        <dbReference type="EMBL" id="MCR0235506.1"/>
    </source>
</evidence>
<reference evidence="2" key="1">
    <citation type="journal article" date="2022" name="Clin. Infect. Dis.">
        <title>Association between Clostridium innocuum and antibiotic-associated diarrhea in adults and children: A cross-sectional study and comparative genomics analysis.</title>
        <authorList>
            <person name="Cherny K.E."/>
            <person name="Muscat E.B."/>
            <person name="Balaji A."/>
            <person name="Mukherjee J."/>
            <person name="Ozer E.A."/>
            <person name="Angarone M.P."/>
            <person name="Hauser A.R."/>
            <person name="Sichel J.S."/>
            <person name="Amponsah E."/>
            <person name="Kociolek L.K."/>
        </authorList>
    </citation>
    <scope>NUCLEOTIDE SEQUENCE</scope>
    <source>
        <strain evidence="2">NU1-AC-029v</strain>
    </source>
</reference>
<dbReference type="AlphaFoldDB" id="A0AAP2USD3"/>